<dbReference type="RefSeq" id="WP_044010090.1">
    <property type="nucleotide sequence ID" value="NZ_AWTT01000005.1"/>
</dbReference>
<protein>
    <submittedName>
        <fullName evidence="18">Carbamoyl-phosphate synthase large chain</fullName>
        <ecNumber evidence="18">6.3.5.5</ecNumber>
    </submittedName>
</protein>
<dbReference type="InterPro" id="IPR036897">
    <property type="entry name" value="CarbamoylP_synth_lsu_oligo_sf"/>
</dbReference>
<dbReference type="PROSITE" id="PS50975">
    <property type="entry name" value="ATP_GRASP"/>
    <property type="match status" value="1"/>
</dbReference>
<evidence type="ECO:0000256" key="9">
    <source>
        <dbReference type="ARBA" id="ARBA00022737"/>
    </source>
</evidence>
<dbReference type="GO" id="GO:0006526">
    <property type="term" value="P:L-arginine biosynthetic process"/>
    <property type="evidence" value="ECO:0007669"/>
    <property type="project" value="UniProtKB-KW"/>
</dbReference>
<evidence type="ECO:0000256" key="3">
    <source>
        <dbReference type="ARBA" id="ARBA00004730"/>
    </source>
</evidence>
<evidence type="ECO:0000256" key="13">
    <source>
        <dbReference type="ARBA" id="ARBA00022975"/>
    </source>
</evidence>
<dbReference type="SUPFAM" id="SSF56059">
    <property type="entry name" value="Glutathione synthetase ATP-binding domain-like"/>
    <property type="match status" value="1"/>
</dbReference>
<comment type="caution">
    <text evidence="18">The sequence shown here is derived from an EMBL/GenBank/DDBJ whole genome shotgun (WGS) entry which is preliminary data.</text>
</comment>
<reference evidence="18 19" key="1">
    <citation type="submission" date="2013-08" db="EMBL/GenBank/DDBJ databases">
        <title>Lactobacillus wasatchii sp. WDC04, a late gas producing bacteria isolated from aged chedder cheese.</title>
        <authorList>
            <person name="Oberg C.J."/>
            <person name="Culumber M."/>
            <person name="McMahon D.J."/>
            <person name="Broadbent J.R."/>
            <person name="Oberg T.S."/>
            <person name="Ortaki F."/>
        </authorList>
    </citation>
    <scope>NUCLEOTIDE SEQUENCE [LARGE SCALE GENOMIC DNA]</scope>
    <source>
        <strain evidence="18 19">WDC04</strain>
    </source>
</reference>
<evidence type="ECO:0000256" key="14">
    <source>
        <dbReference type="ARBA" id="ARBA00023211"/>
    </source>
</evidence>
<dbReference type="Gene3D" id="1.10.1030.10">
    <property type="entry name" value="Carbamoyl-phosphate synthetase, large subunit oligomerisation domain"/>
    <property type="match status" value="1"/>
</dbReference>
<dbReference type="STRING" id="1335616.WDC_0365"/>
<evidence type="ECO:0000256" key="10">
    <source>
        <dbReference type="ARBA" id="ARBA00022741"/>
    </source>
</evidence>
<keyword evidence="13" id="KW-0665">Pyrimidine biosynthesis</keyword>
<dbReference type="InterPro" id="IPR011761">
    <property type="entry name" value="ATP-grasp"/>
</dbReference>
<keyword evidence="14" id="KW-0464">Manganese</keyword>
<dbReference type="GO" id="GO:0006541">
    <property type="term" value="P:glutamine metabolic process"/>
    <property type="evidence" value="ECO:0007669"/>
    <property type="project" value="TreeGrafter"/>
</dbReference>
<evidence type="ECO:0000256" key="1">
    <source>
        <dbReference type="ARBA" id="ARBA00001936"/>
    </source>
</evidence>
<dbReference type="Gene3D" id="3.40.50.20">
    <property type="match status" value="2"/>
</dbReference>
<comment type="cofactor">
    <cofactor evidence="2">
        <name>Mg(2+)</name>
        <dbReference type="ChEBI" id="CHEBI:18420"/>
    </cofactor>
</comment>
<evidence type="ECO:0000256" key="11">
    <source>
        <dbReference type="ARBA" id="ARBA00022840"/>
    </source>
</evidence>
<comment type="similarity">
    <text evidence="4">Belongs to the CarB family.</text>
</comment>
<dbReference type="InterPro" id="IPR058047">
    <property type="entry name" value="CPSase_preATP-grasp"/>
</dbReference>
<dbReference type="Pfam" id="PF25596">
    <property type="entry name" value="CPSase_L_D1"/>
    <property type="match status" value="2"/>
</dbReference>
<dbReference type="GO" id="GO:0005524">
    <property type="term" value="F:ATP binding"/>
    <property type="evidence" value="ECO:0007669"/>
    <property type="project" value="UniProtKB-UniRule"/>
</dbReference>
<dbReference type="PANTHER" id="PTHR11405:SF53">
    <property type="entry name" value="CARBAMOYL-PHOSPHATE SYNTHASE [AMMONIA], MITOCHONDRIAL"/>
    <property type="match status" value="1"/>
</dbReference>
<dbReference type="PRINTS" id="PR00098">
    <property type="entry name" value="CPSASE"/>
</dbReference>
<accession>A0A0D1ABF7</accession>
<dbReference type="Proteomes" id="UP000032279">
    <property type="component" value="Unassembled WGS sequence"/>
</dbReference>
<name>A0A0D1ABF7_9LACO</name>
<sequence>MPQNIKKVLIIGSGADKIGHETELDAATYQVGTSLQQLGITTILIDNNPFSFALDGNGIDQIKILPITLSNIVTVINEFEPDAILPNLGGLDAIRLMQELIETGILREQNIKLLGIPDASIRQINNPVLLNQTLKQMNAPTTTSKMVRDFEGALTITSLIGFPVIIKPVAPSGGSTRRTCHDNDELADAISTALGQSRVGQAMVQQSIAGYKEIELVVLRDRKGTTMQIAAIEDFDPIGIHAGDSIAFAPTQTLLDREVQELRNWAFAITRKLRIVGVNHVQFALNSATGKFYVIKNSPYFDRMTAFAARTTGYPLAIVCANLVAGKTLSEVKLPASFAPKTALIEPAMDHIAARVPIWPFDVLPAAANKAISTQMHSTGSTIGIGRSTEEALMKAIRATQFHAVNFTIEQQRKLSDDQMVQLLIHPRANRIMVLMEALRRGYSISELAELTKIDPFYFHKLKKMQQLEQSIANQPGDNQILRQAKYYGFSDRFIGQLWQLPEKDIAALQAQDNIKPTYKEVDPSAGEFEQHSGTFFATFEQENESTPINQKKALVVGSGGFRLGNGGAADYFTASILQQLKSENYFTILLNNNPNSISMSPALSDKQYIEPLETPDIMQIVALEQPDIIYLPNIRKRLYQELKNLDLPIVLLPQNGAILSHMASGAEFAFNAIFDGKHVYSLGIAAYLIQNKSGFGEPTAMVYPADLSQSEKDALTEQGVRDIQQQPEPGLYQTLFVKTDRLHKEQTRIITLPEISFLSKTLGISLSKIATSLVNPSPDVDLELENVVNIQVKQSSAFASTFPFKSLQLYDEPITANTMVGAEMAFGENTTEALQHLNVQGKFQFHAGSLN</sequence>
<dbReference type="GO" id="GO:0006221">
    <property type="term" value="P:pyrimidine nucleotide biosynthetic process"/>
    <property type="evidence" value="ECO:0007669"/>
    <property type="project" value="UniProtKB-KW"/>
</dbReference>
<keyword evidence="19" id="KW-1185">Reference proteome</keyword>
<keyword evidence="6 18" id="KW-0436">Ligase</keyword>
<dbReference type="InterPro" id="IPR016185">
    <property type="entry name" value="PreATP-grasp_dom_sf"/>
</dbReference>
<dbReference type="InterPro" id="IPR005480">
    <property type="entry name" value="CPSase_lsu_oligo"/>
</dbReference>
<dbReference type="SMART" id="SM01096">
    <property type="entry name" value="CPSase_L_D3"/>
    <property type="match status" value="1"/>
</dbReference>
<dbReference type="GO" id="GO:0004087">
    <property type="term" value="F:carbamoyl-phosphate synthase (ammonia) activity"/>
    <property type="evidence" value="ECO:0007669"/>
    <property type="project" value="UniProtKB-EC"/>
</dbReference>
<keyword evidence="5" id="KW-0055">Arginine biosynthesis</keyword>
<comment type="pathway">
    <text evidence="3">Amino-acid biosynthesis; L-arginine biosynthesis.</text>
</comment>
<comment type="cofactor">
    <cofactor evidence="1">
        <name>Mn(2+)</name>
        <dbReference type="ChEBI" id="CHEBI:29035"/>
    </cofactor>
</comment>
<evidence type="ECO:0000256" key="16">
    <source>
        <dbReference type="PROSITE-ProRule" id="PRU00409"/>
    </source>
</evidence>
<dbReference type="InterPro" id="IPR005483">
    <property type="entry name" value="CPSase_dom"/>
</dbReference>
<dbReference type="SUPFAM" id="SSF48108">
    <property type="entry name" value="Carbamoyl phosphate synthetase, large subunit connection domain"/>
    <property type="match status" value="1"/>
</dbReference>
<comment type="catalytic activity">
    <reaction evidence="15">
        <text>hydrogencarbonate + NH4(+) + 2 ATP = carbamoyl phosphate + 2 ADP + phosphate + 2 H(+)</text>
        <dbReference type="Rhea" id="RHEA:18029"/>
        <dbReference type="ChEBI" id="CHEBI:15378"/>
        <dbReference type="ChEBI" id="CHEBI:17544"/>
        <dbReference type="ChEBI" id="CHEBI:28938"/>
        <dbReference type="ChEBI" id="CHEBI:30616"/>
        <dbReference type="ChEBI" id="CHEBI:43474"/>
        <dbReference type="ChEBI" id="CHEBI:58228"/>
        <dbReference type="ChEBI" id="CHEBI:456216"/>
        <dbReference type="EC" id="6.3.4.16"/>
    </reaction>
</comment>
<evidence type="ECO:0000256" key="6">
    <source>
        <dbReference type="ARBA" id="ARBA00022598"/>
    </source>
</evidence>
<dbReference type="Pfam" id="PF02787">
    <property type="entry name" value="CPSase_L_D3"/>
    <property type="match status" value="1"/>
</dbReference>
<proteinExistence type="inferred from homology"/>
<dbReference type="Gene3D" id="3.30.1490.20">
    <property type="entry name" value="ATP-grasp fold, A domain"/>
    <property type="match status" value="1"/>
</dbReference>
<evidence type="ECO:0000259" key="17">
    <source>
        <dbReference type="PROSITE" id="PS50975"/>
    </source>
</evidence>
<feature type="domain" description="ATP-grasp" evidence="17">
    <location>
        <begin position="131"/>
        <end position="325"/>
    </location>
</feature>
<dbReference type="GO" id="GO:0046872">
    <property type="term" value="F:metal ion binding"/>
    <property type="evidence" value="ECO:0007669"/>
    <property type="project" value="UniProtKB-KW"/>
</dbReference>
<keyword evidence="9" id="KW-0677">Repeat</keyword>
<gene>
    <name evidence="18" type="primary">carB</name>
    <name evidence="18" type="ORF">WDC_0365</name>
</gene>
<keyword evidence="12" id="KW-0460">Magnesium</keyword>
<dbReference type="Pfam" id="PF02786">
    <property type="entry name" value="CPSase_L_D2"/>
    <property type="match status" value="1"/>
</dbReference>
<dbReference type="GO" id="GO:0005737">
    <property type="term" value="C:cytoplasm"/>
    <property type="evidence" value="ECO:0007669"/>
    <property type="project" value="TreeGrafter"/>
</dbReference>
<evidence type="ECO:0000256" key="4">
    <source>
        <dbReference type="ARBA" id="ARBA00009799"/>
    </source>
</evidence>
<dbReference type="Gene3D" id="3.30.470.20">
    <property type="entry name" value="ATP-grasp fold, B domain"/>
    <property type="match status" value="1"/>
</dbReference>
<dbReference type="SUPFAM" id="SSF52440">
    <property type="entry name" value="PreATP-grasp domain"/>
    <property type="match status" value="2"/>
</dbReference>
<evidence type="ECO:0000256" key="8">
    <source>
        <dbReference type="ARBA" id="ARBA00022723"/>
    </source>
</evidence>
<evidence type="ECO:0000256" key="7">
    <source>
        <dbReference type="ARBA" id="ARBA00022605"/>
    </source>
</evidence>
<dbReference type="EC" id="6.3.5.5" evidence="18"/>
<evidence type="ECO:0000256" key="12">
    <source>
        <dbReference type="ARBA" id="ARBA00022842"/>
    </source>
</evidence>
<keyword evidence="8" id="KW-0479">Metal-binding</keyword>
<dbReference type="PATRIC" id="fig|1335616.4.peg.365"/>
<dbReference type="InterPro" id="IPR005479">
    <property type="entry name" value="CPAse_ATP-bd"/>
</dbReference>
<dbReference type="InterPro" id="IPR013815">
    <property type="entry name" value="ATP_grasp_subdomain_1"/>
</dbReference>
<evidence type="ECO:0000256" key="15">
    <source>
        <dbReference type="ARBA" id="ARBA00047359"/>
    </source>
</evidence>
<dbReference type="PANTHER" id="PTHR11405">
    <property type="entry name" value="CARBAMOYLTRANSFERASE FAMILY MEMBER"/>
    <property type="match status" value="1"/>
</dbReference>
<evidence type="ECO:0000313" key="19">
    <source>
        <dbReference type="Proteomes" id="UP000032279"/>
    </source>
</evidence>
<evidence type="ECO:0000256" key="5">
    <source>
        <dbReference type="ARBA" id="ARBA00022571"/>
    </source>
</evidence>
<keyword evidence="11 16" id="KW-0067">ATP-binding</keyword>
<dbReference type="FunFam" id="3.40.50.20:FF:000001">
    <property type="entry name" value="Carbamoyl-phosphate synthase large chain"/>
    <property type="match status" value="2"/>
</dbReference>
<dbReference type="AlphaFoldDB" id="A0A0D1ABF7"/>
<dbReference type="GO" id="GO:0004088">
    <property type="term" value="F:carbamoyl-phosphate synthase (glutamine-hydrolyzing) activity"/>
    <property type="evidence" value="ECO:0007669"/>
    <property type="project" value="UniProtKB-EC"/>
</dbReference>
<evidence type="ECO:0000256" key="2">
    <source>
        <dbReference type="ARBA" id="ARBA00001946"/>
    </source>
</evidence>
<keyword evidence="7" id="KW-0028">Amino-acid biosynthesis</keyword>
<dbReference type="EMBL" id="AWTT01000005">
    <property type="protein sequence ID" value="KIS04026.1"/>
    <property type="molecule type" value="Genomic_DNA"/>
</dbReference>
<evidence type="ECO:0000313" key="18">
    <source>
        <dbReference type="EMBL" id="KIS04026.1"/>
    </source>
</evidence>
<dbReference type="FunFam" id="1.10.1030.10:FF:000002">
    <property type="entry name" value="Carbamoyl-phosphate synthase large chain"/>
    <property type="match status" value="1"/>
</dbReference>
<organism evidence="18 19">
    <name type="scientific">Paucilactobacillus wasatchensis</name>
    <dbReference type="NCBI Taxonomy" id="1335616"/>
    <lineage>
        <taxon>Bacteria</taxon>
        <taxon>Bacillati</taxon>
        <taxon>Bacillota</taxon>
        <taxon>Bacilli</taxon>
        <taxon>Lactobacillales</taxon>
        <taxon>Lactobacillaceae</taxon>
        <taxon>Paucilactobacillus</taxon>
    </lineage>
</organism>
<keyword evidence="10 16" id="KW-0547">Nucleotide-binding</keyword>